<dbReference type="EMBL" id="JAVDTT010000002">
    <property type="protein sequence ID" value="MDR6841167.1"/>
    <property type="molecule type" value="Genomic_DNA"/>
</dbReference>
<sequence>MVNDETVICDQEIPGITGGALDSDEGAPGALLLQGDHGAVEFRNLLLTPAR</sequence>
<reference evidence="1 2" key="1">
    <citation type="submission" date="2023-07" db="EMBL/GenBank/DDBJ databases">
        <title>Sorghum-associated microbial communities from plants grown in Nebraska, USA.</title>
        <authorList>
            <person name="Schachtman D."/>
        </authorList>
    </citation>
    <scope>NUCLEOTIDE SEQUENCE [LARGE SCALE GENOMIC DNA]</scope>
    <source>
        <strain evidence="1 2">BE107</strain>
    </source>
</reference>
<keyword evidence="2" id="KW-1185">Reference proteome</keyword>
<proteinExistence type="predicted"/>
<evidence type="ECO:0008006" key="3">
    <source>
        <dbReference type="Google" id="ProtNLM"/>
    </source>
</evidence>
<protein>
    <recommendedName>
        <fullName evidence="3">3-keto-disaccharide hydrolase domain-containing protein</fullName>
    </recommendedName>
</protein>
<organism evidence="1 2">
    <name type="scientific">Pseudoxanthomonas sacheonensis</name>
    <dbReference type="NCBI Taxonomy" id="443615"/>
    <lineage>
        <taxon>Bacteria</taxon>
        <taxon>Pseudomonadati</taxon>
        <taxon>Pseudomonadota</taxon>
        <taxon>Gammaproteobacteria</taxon>
        <taxon>Lysobacterales</taxon>
        <taxon>Lysobacteraceae</taxon>
        <taxon>Pseudoxanthomonas</taxon>
    </lineage>
</organism>
<name>A0ABU1RRE7_9GAMM</name>
<dbReference type="Proteomes" id="UP001254759">
    <property type="component" value="Unassembled WGS sequence"/>
</dbReference>
<evidence type="ECO:0000313" key="2">
    <source>
        <dbReference type="Proteomes" id="UP001254759"/>
    </source>
</evidence>
<gene>
    <name evidence="1" type="ORF">J2W94_001452</name>
</gene>
<comment type="caution">
    <text evidence="1">The sequence shown here is derived from an EMBL/GenBank/DDBJ whole genome shotgun (WGS) entry which is preliminary data.</text>
</comment>
<accession>A0ABU1RRE7</accession>
<evidence type="ECO:0000313" key="1">
    <source>
        <dbReference type="EMBL" id="MDR6841167.1"/>
    </source>
</evidence>